<dbReference type="Pfam" id="PF00156">
    <property type="entry name" value="Pribosyltran"/>
    <property type="match status" value="1"/>
</dbReference>
<dbReference type="eggNOG" id="COG1040">
    <property type="taxonomic scope" value="Bacteria"/>
</dbReference>
<comment type="similarity">
    <text evidence="1">Belongs to the ComF/GntX family.</text>
</comment>
<dbReference type="RefSeq" id="WP_013836104.1">
    <property type="nucleotide sequence ID" value="NC_015581.1"/>
</dbReference>
<dbReference type="InterPro" id="IPR051910">
    <property type="entry name" value="ComF/GntX_DNA_util-trans"/>
</dbReference>
<dbReference type="InterPro" id="IPR029057">
    <property type="entry name" value="PRTase-like"/>
</dbReference>
<keyword evidence="3" id="KW-0328">Glycosyltransferase</keyword>
<keyword evidence="3" id="KW-0808">Transferase</keyword>
<evidence type="ECO:0000313" key="4">
    <source>
        <dbReference type="Proteomes" id="UP000009232"/>
    </source>
</evidence>
<protein>
    <submittedName>
        <fullName evidence="3">Phosphoribosyltransferase</fullName>
    </submittedName>
</protein>
<dbReference type="InterPro" id="IPR000836">
    <property type="entry name" value="PRTase_dom"/>
</dbReference>
<dbReference type="Proteomes" id="UP000009232">
    <property type="component" value="Chromosome"/>
</dbReference>
<name>F6DAZ8_THICA</name>
<evidence type="ECO:0000313" key="3">
    <source>
        <dbReference type="EMBL" id="AEG32331.1"/>
    </source>
</evidence>
<dbReference type="KEGG" id="tcy:Thicy_1573"/>
<dbReference type="OrthoDB" id="9793412at2"/>
<dbReference type="SUPFAM" id="SSF53271">
    <property type="entry name" value="PRTase-like"/>
    <property type="match status" value="1"/>
</dbReference>
<proteinExistence type="inferred from homology"/>
<evidence type="ECO:0000256" key="1">
    <source>
        <dbReference type="ARBA" id="ARBA00008007"/>
    </source>
</evidence>
<feature type="domain" description="Phosphoribosyltransferase" evidence="2">
    <location>
        <begin position="127"/>
        <end position="225"/>
    </location>
</feature>
<keyword evidence="4" id="KW-1185">Reference proteome</keyword>
<dbReference type="PANTHER" id="PTHR47505:SF1">
    <property type="entry name" value="DNA UTILIZATION PROTEIN YHGH"/>
    <property type="match status" value="1"/>
</dbReference>
<dbReference type="PANTHER" id="PTHR47505">
    <property type="entry name" value="DNA UTILIZATION PROTEIN YHGH"/>
    <property type="match status" value="1"/>
</dbReference>
<dbReference type="Gene3D" id="3.40.50.2020">
    <property type="match status" value="1"/>
</dbReference>
<dbReference type="AlphaFoldDB" id="F6DAZ8"/>
<dbReference type="CDD" id="cd06223">
    <property type="entry name" value="PRTases_typeI"/>
    <property type="match status" value="1"/>
</dbReference>
<dbReference type="EMBL" id="CP002776">
    <property type="protein sequence ID" value="AEG32331.1"/>
    <property type="molecule type" value="Genomic_DNA"/>
</dbReference>
<organism evidence="3 4">
    <name type="scientific">Thiomicrospira cyclica (strain DSM 14477 / JCM 11371 / ALM1)</name>
    <name type="common">Thioalkalimicrobium cyclicum</name>
    <dbReference type="NCBI Taxonomy" id="717773"/>
    <lineage>
        <taxon>Bacteria</taxon>
        <taxon>Pseudomonadati</taxon>
        <taxon>Pseudomonadota</taxon>
        <taxon>Gammaproteobacteria</taxon>
        <taxon>Thiotrichales</taxon>
        <taxon>Piscirickettsiaceae</taxon>
        <taxon>Thiomicrospira</taxon>
    </lineage>
</organism>
<evidence type="ECO:0000259" key="2">
    <source>
        <dbReference type="Pfam" id="PF00156"/>
    </source>
</evidence>
<gene>
    <name evidence="3" type="ordered locus">Thicy_1573</name>
</gene>
<sequence>MHWLEKWLFPPCCVVTSAPTDRLDLDPRFIQQWQRYGDACPCCAALSPQGKICAQCQNTTPRLINYTQVAFAFRGELRKLVHQFKYMEQLHLSRLFATLMQQQLRLEPVDALVPIPLHPRRLTQRGYNQAYEIARVLSKNLQIPIYSGLVRQQATSSQTLLNRSQRQQNLVNAFAIKPNQQAELLKLQRIALIDDVITTGATLQAAAQQLKKHHPRLEIHAWALAKTR</sequence>
<dbReference type="GO" id="GO:0016757">
    <property type="term" value="F:glycosyltransferase activity"/>
    <property type="evidence" value="ECO:0007669"/>
    <property type="project" value="UniProtKB-KW"/>
</dbReference>
<dbReference type="HOGENOM" id="CLU_054549_0_0_6"/>
<dbReference type="STRING" id="717773.Thicy_1573"/>
<accession>F6DAZ8</accession>
<reference evidence="3 4" key="1">
    <citation type="submission" date="2011-05" db="EMBL/GenBank/DDBJ databases">
        <title>Complete sequence of Thioalkalimicrobium cyclicum ALM1.</title>
        <authorList>
            <consortium name="US DOE Joint Genome Institute"/>
            <person name="Lucas S."/>
            <person name="Han J."/>
            <person name="Lapidus A."/>
            <person name="Cheng J.-F."/>
            <person name="Goodwin L."/>
            <person name="Pitluck S."/>
            <person name="Peters L."/>
            <person name="Mikhailova N."/>
            <person name="Davenport K."/>
            <person name="Han C."/>
            <person name="Tapia R."/>
            <person name="Land M."/>
            <person name="Hauser L."/>
            <person name="Kyrpides N."/>
            <person name="Ivanova N."/>
            <person name="Pagani I."/>
            <person name="Kappler U."/>
            <person name="Woyke T."/>
        </authorList>
    </citation>
    <scope>NUCLEOTIDE SEQUENCE [LARGE SCALE GENOMIC DNA]</scope>
    <source>
        <strain evidence="4">DSM 14477 / JCM 11371 / ALM1</strain>
    </source>
</reference>